<accession>M9R419</accession>
<evidence type="ECO:0000313" key="3">
    <source>
        <dbReference type="Proteomes" id="UP000005307"/>
    </source>
</evidence>
<gene>
    <name evidence="2" type="ORF">OAN307_c12520</name>
</gene>
<organism evidence="2 3">
    <name type="scientific">Octadecabacter antarcticus 307</name>
    <dbReference type="NCBI Taxonomy" id="391626"/>
    <lineage>
        <taxon>Bacteria</taxon>
        <taxon>Pseudomonadati</taxon>
        <taxon>Pseudomonadota</taxon>
        <taxon>Alphaproteobacteria</taxon>
        <taxon>Rhodobacterales</taxon>
        <taxon>Roseobacteraceae</taxon>
        <taxon>Octadecabacter</taxon>
    </lineage>
</organism>
<dbReference type="KEGG" id="oat:OAN307_c12520"/>
<keyword evidence="1" id="KW-0732">Signal</keyword>
<dbReference type="AlphaFoldDB" id="M9R419"/>
<protein>
    <submittedName>
        <fullName evidence="2">Uncharacterized protein</fullName>
    </submittedName>
</protein>
<dbReference type="EMBL" id="CP003740">
    <property type="protein sequence ID" value="AGI66947.1"/>
    <property type="molecule type" value="Genomic_DNA"/>
</dbReference>
<proteinExistence type="predicted"/>
<feature type="chain" id="PRO_5004102260" evidence="1">
    <location>
        <begin position="20"/>
        <end position="128"/>
    </location>
</feature>
<sequence length="128" mass="14234">MQPCSFALLFLLAPLGELAGQLDCITFQSCENRQCQASAESFSVILNDTHVSAVINAWGVMTPLPLTFQNDSALLEDQLVSIQYGDVHKPPYKEYRMEHTPTSEGFLYAFDQPNPNTWLATYADRAAS</sequence>
<dbReference type="STRING" id="391626.OAN307_c12520"/>
<dbReference type="Proteomes" id="UP000005307">
    <property type="component" value="Chromosome"/>
</dbReference>
<evidence type="ECO:0000313" key="2">
    <source>
        <dbReference type="EMBL" id="AGI66947.1"/>
    </source>
</evidence>
<dbReference type="HOGENOM" id="CLU_1957334_0_0_5"/>
<feature type="signal peptide" evidence="1">
    <location>
        <begin position="1"/>
        <end position="19"/>
    </location>
</feature>
<keyword evidence="3" id="KW-1185">Reference proteome</keyword>
<evidence type="ECO:0000256" key="1">
    <source>
        <dbReference type="SAM" id="SignalP"/>
    </source>
</evidence>
<name>M9R419_9RHOB</name>
<reference evidence="2 3" key="1">
    <citation type="journal article" date="2013" name="PLoS ONE">
        <title>Poles Apart: Arctic and Antarctic Octadecabacter strains Share High Genome Plasticity and a New Type of Xanthorhodopsin.</title>
        <authorList>
            <person name="Vollmers J."/>
            <person name="Voget S."/>
            <person name="Dietrich S."/>
            <person name="Gollnow K."/>
            <person name="Smits M."/>
            <person name="Meyer K."/>
            <person name="Brinkhoff T."/>
            <person name="Simon M."/>
            <person name="Daniel R."/>
        </authorList>
    </citation>
    <scope>NUCLEOTIDE SEQUENCE [LARGE SCALE GENOMIC DNA]</scope>
    <source>
        <strain evidence="2 3">307</strain>
    </source>
</reference>